<proteinExistence type="inferred from homology"/>
<comment type="subunit">
    <text evidence="7">Homodimer. Forms a stable heterotetrameric complex of 2 MoeB and 2 MoaD during adenylation of MoaD.</text>
</comment>
<dbReference type="FunFam" id="3.40.50.720:FF:000033">
    <property type="entry name" value="Adenylyltransferase and sulfurtransferase MOCS3"/>
    <property type="match status" value="1"/>
</dbReference>
<evidence type="ECO:0000256" key="10">
    <source>
        <dbReference type="ARBA" id="ARBA00075110"/>
    </source>
</evidence>
<protein>
    <recommendedName>
        <fullName evidence="9">Molybdopterin-synthase adenylyltransferase</fullName>
        <ecNumber evidence="8">2.7.7.80</ecNumber>
    </recommendedName>
    <alternativeName>
        <fullName evidence="12">MoaD protein adenylase</fullName>
    </alternativeName>
    <alternativeName>
        <fullName evidence="10">Molybdopterin-converting factor subunit 1 adenylase</fullName>
    </alternativeName>
    <alternativeName>
        <fullName evidence="11">Sulfur carrier protein MoaD adenylyltransferase</fullName>
    </alternativeName>
</protein>
<gene>
    <name evidence="14" type="ORF">SAMN02982989_1620</name>
</gene>
<reference evidence="15" key="1">
    <citation type="submission" date="2017-04" db="EMBL/GenBank/DDBJ databases">
        <authorList>
            <person name="Varghese N."/>
            <person name="Submissions S."/>
        </authorList>
    </citation>
    <scope>NUCLEOTIDE SEQUENCE [LARGE SCALE GENOMIC DNA]</scope>
    <source>
        <strain evidence="15">B4P</strain>
    </source>
</reference>
<dbReference type="OrthoDB" id="9804286at2"/>
<keyword evidence="15" id="KW-1185">Reference proteome</keyword>
<dbReference type="InterPro" id="IPR045886">
    <property type="entry name" value="ThiF/MoeB/HesA"/>
</dbReference>
<organism evidence="14 15">
    <name type="scientific">Xaviernesmea oryzae</name>
    <dbReference type="NCBI Taxonomy" id="464029"/>
    <lineage>
        <taxon>Bacteria</taxon>
        <taxon>Pseudomonadati</taxon>
        <taxon>Pseudomonadota</taxon>
        <taxon>Alphaproteobacteria</taxon>
        <taxon>Hyphomicrobiales</taxon>
        <taxon>Rhizobiaceae</taxon>
        <taxon>Rhizobium/Agrobacterium group</taxon>
        <taxon>Xaviernesmea</taxon>
    </lineage>
</organism>
<dbReference type="InterPro" id="IPR000594">
    <property type="entry name" value="ThiF_NAD_FAD-bd"/>
</dbReference>
<evidence type="ECO:0000313" key="15">
    <source>
        <dbReference type="Proteomes" id="UP000192903"/>
    </source>
</evidence>
<dbReference type="GO" id="GO:0005524">
    <property type="term" value="F:ATP binding"/>
    <property type="evidence" value="ECO:0007669"/>
    <property type="project" value="UniProtKB-KW"/>
</dbReference>
<evidence type="ECO:0000256" key="8">
    <source>
        <dbReference type="ARBA" id="ARBA00066884"/>
    </source>
</evidence>
<dbReference type="SUPFAM" id="SSF69572">
    <property type="entry name" value="Activating enzymes of the ubiquitin-like proteins"/>
    <property type="match status" value="1"/>
</dbReference>
<dbReference type="STRING" id="464029.SAMN02982989_1620"/>
<dbReference type="GO" id="GO:0061605">
    <property type="term" value="F:molybdopterin-synthase adenylyltransferase activity"/>
    <property type="evidence" value="ECO:0007669"/>
    <property type="project" value="UniProtKB-EC"/>
</dbReference>
<keyword evidence="3" id="KW-0547">Nucleotide-binding</keyword>
<dbReference type="PANTHER" id="PTHR10953">
    <property type="entry name" value="UBIQUITIN-ACTIVATING ENZYME E1"/>
    <property type="match status" value="1"/>
</dbReference>
<comment type="catalytic activity">
    <reaction evidence="5">
        <text>[molybdopterin-synthase sulfur-carrier protein]-C-terminal Gly-Gly + ATP + H(+) = [molybdopterin-synthase sulfur-carrier protein]-C-terminal Gly-Gly-AMP + diphosphate</text>
        <dbReference type="Rhea" id="RHEA:43616"/>
        <dbReference type="Rhea" id="RHEA-COMP:12159"/>
        <dbReference type="Rhea" id="RHEA-COMP:12202"/>
        <dbReference type="ChEBI" id="CHEBI:15378"/>
        <dbReference type="ChEBI" id="CHEBI:30616"/>
        <dbReference type="ChEBI" id="CHEBI:33019"/>
        <dbReference type="ChEBI" id="CHEBI:90618"/>
        <dbReference type="ChEBI" id="CHEBI:90778"/>
        <dbReference type="EC" id="2.7.7.80"/>
    </reaction>
</comment>
<dbReference type="GO" id="GO:0005829">
    <property type="term" value="C:cytosol"/>
    <property type="evidence" value="ECO:0007669"/>
    <property type="project" value="TreeGrafter"/>
</dbReference>
<feature type="domain" description="THIF-type NAD/FAD binding fold" evidence="13">
    <location>
        <begin position="22"/>
        <end position="258"/>
    </location>
</feature>
<comment type="similarity">
    <text evidence="1">Belongs to the HesA/MoeB/ThiF family.</text>
</comment>
<dbReference type="CDD" id="cd00757">
    <property type="entry name" value="ThiF_MoeB_HesA_family"/>
    <property type="match status" value="1"/>
</dbReference>
<dbReference type="GO" id="GO:0008641">
    <property type="term" value="F:ubiquitin-like modifier activating enzyme activity"/>
    <property type="evidence" value="ECO:0007669"/>
    <property type="project" value="InterPro"/>
</dbReference>
<evidence type="ECO:0000256" key="6">
    <source>
        <dbReference type="ARBA" id="ARBA00055169"/>
    </source>
</evidence>
<dbReference type="EC" id="2.7.7.80" evidence="8"/>
<evidence type="ECO:0000256" key="9">
    <source>
        <dbReference type="ARBA" id="ARBA00073635"/>
    </source>
</evidence>
<dbReference type="GO" id="GO:0004792">
    <property type="term" value="F:thiosulfate-cyanide sulfurtransferase activity"/>
    <property type="evidence" value="ECO:0007669"/>
    <property type="project" value="TreeGrafter"/>
</dbReference>
<accession>A0A1X7ERW5</accession>
<keyword evidence="14" id="KW-0548">Nucleotidyltransferase</keyword>
<dbReference type="EMBL" id="FXAF01000006">
    <property type="protein sequence ID" value="SMF38352.1"/>
    <property type="molecule type" value="Genomic_DNA"/>
</dbReference>
<sequence>MENRTPQNLTPQNLTQDEIERYRRHILLPEIGGTGQQKMKNARVLVIGAGGLGAPILEYLAAAGVGTIGIVDDDRVSLSNLQRQVIHDTGTIGEMKTKSAREKIARLNPHVRIADFEERFSLPWAKRHLPLFDLLIDGSDNFDTRYAAADAAELAKIPLVTGAVGRFDGSVTVLKPYEAGPDGALNPTYRDLFPEKPPEGLVPSCAETGIVGALTGVIGTLMAMEAIKLVTGIGEPLVGRLMLYDSLAARFDTIKYKRRTARAAAE</sequence>
<comment type="function">
    <text evidence="6">Catalyzes the adenylation by ATP of the carboxyl group of the C-terminal glycine of sulfur carrier protein MoaD.</text>
</comment>
<dbReference type="PANTHER" id="PTHR10953:SF102">
    <property type="entry name" value="ADENYLYLTRANSFERASE AND SULFURTRANSFERASE MOCS3"/>
    <property type="match status" value="1"/>
</dbReference>
<dbReference type="Gene3D" id="3.40.50.720">
    <property type="entry name" value="NAD(P)-binding Rossmann-like Domain"/>
    <property type="match status" value="1"/>
</dbReference>
<dbReference type="Pfam" id="PF00899">
    <property type="entry name" value="ThiF"/>
    <property type="match status" value="1"/>
</dbReference>
<dbReference type="GO" id="GO:0008146">
    <property type="term" value="F:sulfotransferase activity"/>
    <property type="evidence" value="ECO:0007669"/>
    <property type="project" value="TreeGrafter"/>
</dbReference>
<evidence type="ECO:0000256" key="11">
    <source>
        <dbReference type="ARBA" id="ARBA00075328"/>
    </source>
</evidence>
<dbReference type="RefSeq" id="WP_085421913.1">
    <property type="nucleotide sequence ID" value="NZ_FXAF01000006.1"/>
</dbReference>
<dbReference type="Proteomes" id="UP000192903">
    <property type="component" value="Unassembled WGS sequence"/>
</dbReference>
<evidence type="ECO:0000256" key="1">
    <source>
        <dbReference type="ARBA" id="ARBA00009919"/>
    </source>
</evidence>
<evidence type="ECO:0000256" key="12">
    <source>
        <dbReference type="ARBA" id="ARBA00078531"/>
    </source>
</evidence>
<keyword evidence="4" id="KW-0067">ATP-binding</keyword>
<dbReference type="NCBIfam" id="NF004281">
    <property type="entry name" value="PRK05690.1"/>
    <property type="match status" value="1"/>
</dbReference>
<evidence type="ECO:0000256" key="7">
    <source>
        <dbReference type="ARBA" id="ARBA00063809"/>
    </source>
</evidence>
<dbReference type="AlphaFoldDB" id="A0A1X7ERW5"/>
<evidence type="ECO:0000259" key="13">
    <source>
        <dbReference type="Pfam" id="PF00899"/>
    </source>
</evidence>
<evidence type="ECO:0000256" key="3">
    <source>
        <dbReference type="ARBA" id="ARBA00022741"/>
    </source>
</evidence>
<evidence type="ECO:0000256" key="5">
    <source>
        <dbReference type="ARBA" id="ARBA00052218"/>
    </source>
</evidence>
<name>A0A1X7ERW5_9HYPH</name>
<evidence type="ECO:0000256" key="2">
    <source>
        <dbReference type="ARBA" id="ARBA00022679"/>
    </source>
</evidence>
<keyword evidence="2 14" id="KW-0808">Transferase</keyword>
<evidence type="ECO:0000256" key="4">
    <source>
        <dbReference type="ARBA" id="ARBA00022840"/>
    </source>
</evidence>
<evidence type="ECO:0000313" key="14">
    <source>
        <dbReference type="EMBL" id="SMF38352.1"/>
    </source>
</evidence>
<dbReference type="InterPro" id="IPR035985">
    <property type="entry name" value="Ubiquitin-activating_enz"/>
</dbReference>